<reference evidence="3" key="1">
    <citation type="submission" date="2017-04" db="EMBL/GenBank/DDBJ databases">
        <title>Function of individual gut microbiota members based on whole genome sequencing of pure cultures obtained from chicken caecum.</title>
        <authorList>
            <person name="Medvecky M."/>
            <person name="Cejkova D."/>
            <person name="Polansky O."/>
            <person name="Karasova D."/>
            <person name="Kubasova T."/>
            <person name="Cizek A."/>
            <person name="Rychlik I."/>
        </authorList>
    </citation>
    <scope>NUCLEOTIDE SEQUENCE [LARGE SCALE GENOMIC DNA]</scope>
    <source>
        <strain evidence="3">An199</strain>
    </source>
</reference>
<dbReference type="GO" id="GO:0004519">
    <property type="term" value="F:endonuclease activity"/>
    <property type="evidence" value="ECO:0007669"/>
    <property type="project" value="InterPro"/>
</dbReference>
<dbReference type="GO" id="GO:0110001">
    <property type="term" value="C:toxin-antitoxin complex"/>
    <property type="evidence" value="ECO:0007669"/>
    <property type="project" value="InterPro"/>
</dbReference>
<dbReference type="Pfam" id="PF09907">
    <property type="entry name" value="HigB_toxin"/>
    <property type="match status" value="1"/>
</dbReference>
<dbReference type="AlphaFoldDB" id="A0A1Y4IEX4"/>
<reference evidence="2 4" key="3">
    <citation type="submission" date="2019-04" db="EMBL/GenBank/DDBJ databases">
        <title>Microbes associate with the intestines of laboratory mice.</title>
        <authorList>
            <person name="Navarre W."/>
            <person name="Wong E."/>
            <person name="Huang K."/>
            <person name="Tropini C."/>
            <person name="Ng K."/>
            <person name="Yu B."/>
        </authorList>
    </citation>
    <scope>NUCLEOTIDE SEQUENCE [LARGE SCALE GENOMIC DNA]</scope>
    <source>
        <strain evidence="2 4">NM39_I3</strain>
    </source>
</reference>
<dbReference type="Proteomes" id="UP000195950">
    <property type="component" value="Unassembled WGS sequence"/>
</dbReference>
<protein>
    <submittedName>
        <fullName evidence="1">Addiction module toxin RelE</fullName>
    </submittedName>
    <submittedName>
        <fullName evidence="2">Type II toxin-antitoxin system HigB family toxin</fullName>
    </submittedName>
</protein>
<sequence>MRIVSHKKLKEFYEMSGNEDSRVALERWYDVVDKASWRNFSEIKVDFPATDYVGNQHYVFNIKGNNYRLVVVVKFTIGYVFIRWVGTHREYDKIDCSTI</sequence>
<organism evidence="1 3">
    <name type="scientific">Parabacteroides distasonis</name>
    <dbReference type="NCBI Taxonomy" id="823"/>
    <lineage>
        <taxon>Bacteria</taxon>
        <taxon>Pseudomonadati</taxon>
        <taxon>Bacteroidota</taxon>
        <taxon>Bacteroidia</taxon>
        <taxon>Bacteroidales</taxon>
        <taxon>Tannerellaceae</taxon>
        <taxon>Parabacteroides</taxon>
    </lineage>
</organism>
<dbReference type="EMBL" id="SRYM01000010">
    <property type="protein sequence ID" value="TGY60421.1"/>
    <property type="molecule type" value="Genomic_DNA"/>
</dbReference>
<proteinExistence type="predicted"/>
<evidence type="ECO:0000313" key="3">
    <source>
        <dbReference type="Proteomes" id="UP000195950"/>
    </source>
</evidence>
<evidence type="ECO:0000313" key="2">
    <source>
        <dbReference type="EMBL" id="TGY60421.1"/>
    </source>
</evidence>
<reference evidence="1" key="2">
    <citation type="journal article" date="2018" name="BMC Genomics">
        <title>Whole genome sequencing and function prediction of 133 gut anaerobes isolated from chicken caecum in pure cultures.</title>
        <authorList>
            <person name="Medvecky M."/>
            <person name="Cejkova D."/>
            <person name="Polansky O."/>
            <person name="Karasova D."/>
            <person name="Kubasova T."/>
            <person name="Cizek A."/>
            <person name="Rychlik I."/>
        </authorList>
    </citation>
    <scope>NUCLEOTIDE SEQUENCE</scope>
    <source>
        <strain evidence="1">An199</strain>
    </source>
</reference>
<dbReference type="InterPro" id="IPR018669">
    <property type="entry name" value="Toxin_HigB"/>
</dbReference>
<accession>A0A1Y4IEX4</accession>
<comment type="caution">
    <text evidence="1">The sequence shown here is derived from an EMBL/GenBank/DDBJ whole genome shotgun (WGS) entry which is preliminary data.</text>
</comment>
<evidence type="ECO:0000313" key="1">
    <source>
        <dbReference type="EMBL" id="OUP18885.1"/>
    </source>
</evidence>
<dbReference type="EMBL" id="NFJX01000008">
    <property type="protein sequence ID" value="OUP18885.1"/>
    <property type="molecule type" value="Genomic_DNA"/>
</dbReference>
<evidence type="ECO:0000313" key="4">
    <source>
        <dbReference type="Proteomes" id="UP000310032"/>
    </source>
</evidence>
<gene>
    <name evidence="1" type="ORF">B5F32_10725</name>
    <name evidence="2" type="ORF">E5342_05345</name>
</gene>
<dbReference type="RefSeq" id="WP_008772256.1">
    <property type="nucleotide sequence ID" value="NZ_BAABYH010000001.1"/>
</dbReference>
<name>A0A1Y4IEX4_PARDI</name>
<dbReference type="GeneID" id="93525808"/>
<dbReference type="GO" id="GO:0003723">
    <property type="term" value="F:RNA binding"/>
    <property type="evidence" value="ECO:0007669"/>
    <property type="project" value="InterPro"/>
</dbReference>
<dbReference type="Proteomes" id="UP000310032">
    <property type="component" value="Unassembled WGS sequence"/>
</dbReference>